<feature type="domain" description="N-acetyltransferase" evidence="1">
    <location>
        <begin position="13"/>
        <end position="176"/>
    </location>
</feature>
<dbReference type="InterPro" id="IPR051908">
    <property type="entry name" value="Ribosomal_N-acetyltransferase"/>
</dbReference>
<dbReference type="AlphaFoldDB" id="A0A4P8QPV2"/>
<accession>A0A4P8QPV2</accession>
<dbReference type="PROSITE" id="PS51186">
    <property type="entry name" value="GNAT"/>
    <property type="match status" value="1"/>
</dbReference>
<dbReference type="PANTHER" id="PTHR43441">
    <property type="entry name" value="RIBOSOMAL-PROTEIN-SERINE ACETYLTRANSFERASE"/>
    <property type="match status" value="1"/>
</dbReference>
<reference evidence="2 3" key="1">
    <citation type="submission" date="2018-11" db="EMBL/GenBank/DDBJ databases">
        <title>Genome sequences of Brenneria nigrifluens and Brenneria rubrifaciens.</title>
        <authorList>
            <person name="Poret-Peterson A.T."/>
            <person name="McClean A.E."/>
            <person name="Kluepfel D.A."/>
        </authorList>
    </citation>
    <scope>NUCLEOTIDE SEQUENCE [LARGE SCALE GENOMIC DNA]</scope>
    <source>
        <strain evidence="2 3">6D370</strain>
    </source>
</reference>
<dbReference type="GO" id="GO:0005737">
    <property type="term" value="C:cytoplasm"/>
    <property type="evidence" value="ECO:0007669"/>
    <property type="project" value="TreeGrafter"/>
</dbReference>
<dbReference type="InterPro" id="IPR016181">
    <property type="entry name" value="Acyl_CoA_acyltransferase"/>
</dbReference>
<dbReference type="RefSeq" id="WP_137714148.1">
    <property type="nucleotide sequence ID" value="NZ_CP034035.1"/>
</dbReference>
<dbReference type="EMBL" id="CP034035">
    <property type="protein sequence ID" value="QCR09137.1"/>
    <property type="molecule type" value="Genomic_DNA"/>
</dbReference>
<evidence type="ECO:0000259" key="1">
    <source>
        <dbReference type="PROSITE" id="PS51186"/>
    </source>
</evidence>
<proteinExistence type="predicted"/>
<dbReference type="Gene3D" id="3.40.630.30">
    <property type="match status" value="1"/>
</dbReference>
<dbReference type="Proteomes" id="UP000299580">
    <property type="component" value="Chromosome"/>
</dbReference>
<evidence type="ECO:0000313" key="3">
    <source>
        <dbReference type="Proteomes" id="UP000299580"/>
    </source>
</evidence>
<dbReference type="Pfam" id="PF13302">
    <property type="entry name" value="Acetyltransf_3"/>
    <property type="match status" value="1"/>
</dbReference>
<keyword evidence="3" id="KW-1185">Reference proteome</keyword>
<dbReference type="GO" id="GO:1990189">
    <property type="term" value="F:protein N-terminal-serine acetyltransferase activity"/>
    <property type="evidence" value="ECO:0007669"/>
    <property type="project" value="TreeGrafter"/>
</dbReference>
<dbReference type="OrthoDB" id="9784707at2"/>
<evidence type="ECO:0000313" key="2">
    <source>
        <dbReference type="EMBL" id="QCR09137.1"/>
    </source>
</evidence>
<name>A0A4P8QPV2_9GAMM</name>
<dbReference type="GO" id="GO:0008999">
    <property type="term" value="F:protein-N-terminal-alanine acetyltransferase activity"/>
    <property type="evidence" value="ECO:0007669"/>
    <property type="project" value="TreeGrafter"/>
</dbReference>
<sequence>METLSELYHPPHLCLSIQDENDAAAIFNLVQQEKHRLERSMPWPDYEIRMEHSLYTIKANRDAFIAGTSAVYAIRWDDAIVGISSFNDIQNKTGEIGYWVAGAYEGKGIASLAVSTMVKAYISAGIIERCVIRASVENERSNAVAKRIGFHFQRIDKDAERICNRNVDQNVYHYPA</sequence>
<organism evidence="2 3">
    <name type="scientific">Brenneria rubrifaciens</name>
    <dbReference type="NCBI Taxonomy" id="55213"/>
    <lineage>
        <taxon>Bacteria</taxon>
        <taxon>Pseudomonadati</taxon>
        <taxon>Pseudomonadota</taxon>
        <taxon>Gammaproteobacteria</taxon>
        <taxon>Enterobacterales</taxon>
        <taxon>Pectobacteriaceae</taxon>
        <taxon>Brenneria</taxon>
    </lineage>
</organism>
<dbReference type="KEGG" id="brb:EH207_11735"/>
<dbReference type="PANTHER" id="PTHR43441:SF11">
    <property type="entry name" value="RIBOSOMAL-PROTEIN-SERINE ACETYLTRANSFERASE"/>
    <property type="match status" value="1"/>
</dbReference>
<gene>
    <name evidence="2" type="ORF">EH207_11735</name>
</gene>
<keyword evidence="2" id="KW-0808">Transferase</keyword>
<dbReference type="SUPFAM" id="SSF55729">
    <property type="entry name" value="Acyl-CoA N-acyltransferases (Nat)"/>
    <property type="match status" value="1"/>
</dbReference>
<dbReference type="InterPro" id="IPR000182">
    <property type="entry name" value="GNAT_dom"/>
</dbReference>
<protein>
    <submittedName>
        <fullName evidence="2">GNAT family N-acetyltransferase</fullName>
    </submittedName>
</protein>